<protein>
    <submittedName>
        <fullName evidence="3">YceI family protein</fullName>
    </submittedName>
</protein>
<feature type="domain" description="Lipid/polyisoprenoid-binding YceI-like" evidence="2">
    <location>
        <begin position="14"/>
        <end position="178"/>
    </location>
</feature>
<sequence>MTQASDIPGYVAGTWTIDPGHSEVSFTVRHLMLTRVRGRFSRFSGQLTTAENPLESRVTAEIDMTSIDTNNPQRDDDLRSHDFFETAKYPVMTYRSTSLEPGFLLRGDLTCHGVTAEVPLSLELNGFGRGRFGDTRAAFTATGELSRKAFGISIDLPLEGGGVVIGDRIALTLEIQAVLSGAAPAGR</sequence>
<evidence type="ECO:0000259" key="2">
    <source>
        <dbReference type="SMART" id="SM00867"/>
    </source>
</evidence>
<reference evidence="3 4" key="1">
    <citation type="submission" date="2024-05" db="EMBL/GenBank/DDBJ databases">
        <authorList>
            <person name="Zhao H."/>
            <person name="Xu Y."/>
            <person name="Lin S."/>
            <person name="Spain J.C."/>
            <person name="Zhou N.-Y."/>
        </authorList>
    </citation>
    <scope>NUCLEOTIDE SEQUENCE [LARGE SCALE GENOMIC DNA]</scope>
    <source>
        <strain evidence="3 4">NEAU-NG30</strain>
    </source>
</reference>
<keyword evidence="4" id="KW-1185">Reference proteome</keyword>
<comment type="similarity">
    <text evidence="1">Belongs to the UPF0312 family.</text>
</comment>
<accession>A0ABV0LRH8</accession>
<dbReference type="Pfam" id="PF04264">
    <property type="entry name" value="YceI"/>
    <property type="match status" value="1"/>
</dbReference>
<name>A0ABV0LRH8_9PSEU</name>
<dbReference type="EMBL" id="JBDZYD010000016">
    <property type="protein sequence ID" value="MEQ0564756.1"/>
    <property type="molecule type" value="Genomic_DNA"/>
</dbReference>
<dbReference type="PANTHER" id="PTHR34406:SF1">
    <property type="entry name" value="PROTEIN YCEI"/>
    <property type="match status" value="1"/>
</dbReference>
<comment type="caution">
    <text evidence="3">The sequence shown here is derived from an EMBL/GenBank/DDBJ whole genome shotgun (WGS) entry which is preliminary data.</text>
</comment>
<proteinExistence type="inferred from homology"/>
<evidence type="ECO:0000313" key="3">
    <source>
        <dbReference type="EMBL" id="MEQ0564756.1"/>
    </source>
</evidence>
<dbReference type="PANTHER" id="PTHR34406">
    <property type="entry name" value="PROTEIN YCEI"/>
    <property type="match status" value="1"/>
</dbReference>
<dbReference type="InterPro" id="IPR036761">
    <property type="entry name" value="TTHA0802/YceI-like_sf"/>
</dbReference>
<dbReference type="InterPro" id="IPR007372">
    <property type="entry name" value="Lipid/polyisoprenoid-bd_YceI"/>
</dbReference>
<dbReference type="RefSeq" id="WP_348955834.1">
    <property type="nucleotide sequence ID" value="NZ_JBDZYD010000016.1"/>
</dbReference>
<evidence type="ECO:0000313" key="4">
    <source>
        <dbReference type="Proteomes" id="UP001440984"/>
    </source>
</evidence>
<dbReference type="SUPFAM" id="SSF101874">
    <property type="entry name" value="YceI-like"/>
    <property type="match status" value="1"/>
</dbReference>
<organism evidence="3 4">
    <name type="scientific">Amycolatopsis melonis</name>
    <dbReference type="NCBI Taxonomy" id="3156488"/>
    <lineage>
        <taxon>Bacteria</taxon>
        <taxon>Bacillati</taxon>
        <taxon>Actinomycetota</taxon>
        <taxon>Actinomycetes</taxon>
        <taxon>Pseudonocardiales</taxon>
        <taxon>Pseudonocardiaceae</taxon>
        <taxon>Amycolatopsis</taxon>
    </lineage>
</organism>
<dbReference type="Proteomes" id="UP001440984">
    <property type="component" value="Unassembled WGS sequence"/>
</dbReference>
<evidence type="ECO:0000256" key="1">
    <source>
        <dbReference type="ARBA" id="ARBA00008812"/>
    </source>
</evidence>
<dbReference type="Gene3D" id="2.40.128.110">
    <property type="entry name" value="Lipid/polyisoprenoid-binding, YceI-like"/>
    <property type="match status" value="1"/>
</dbReference>
<dbReference type="SMART" id="SM00867">
    <property type="entry name" value="YceI"/>
    <property type="match status" value="1"/>
</dbReference>
<gene>
    <name evidence="3" type="ORF">ABJI51_37250</name>
</gene>